<feature type="compositionally biased region" description="Low complexity" evidence="1">
    <location>
        <begin position="48"/>
        <end position="59"/>
    </location>
</feature>
<feature type="compositionally biased region" description="Basic and acidic residues" evidence="1">
    <location>
        <begin position="1110"/>
        <end position="1120"/>
    </location>
</feature>
<sequence length="1146" mass="124632">MSTDPGAAAPAPAPPPHSARDRYTRRLELSLRNDHDAFARFGSGGKRSGSLSSGSSLGLAQSSLGLGVPSFLRRSPSRAATAPLHPSSLRALPARLAFRTPSASSTDHDDTAADSDTTLGSALEIEHMVGSDTETERGSDNDDDNWVEQSLASFPLSPKGGAKGKGVDPREYGFGGVAISPSTLFASTRSIDMMGGTTSRRARTKKRVSSRPRPHRRDSRTAAHHQPLPNPARSRPLAHLVKRRVVSNGSVDRLTRGMIDLSTSEESDAQEVLAVLEPSPSPLPRVQTPLRRRDSSGSDADEESDGERSPLAHKSRRRRVEALLQLPTPLATSPSQLAELAAQAGFMLVPISSSVPRASGLKRSNSHLTSPDVTPTRPRLELAAPDEEEDEAAGEEDDDADETGTARFISSDLEPESDVAEDDDADDDDAVAASSDLELNTAPPTPTPAPRARAHDSAAARTLLAFASSRTASTSARPPIPISSTLVPAPKTPPRNAARIRYQKTVPGDPRKQHGEAQIVSVAESRRPAHRDPPARAVAHDTQHLRRSSPTSLLPSREKSHRSRSNVRRILLAHAQRTTRRFLARVKEADEIKLMDEQGRLHQPKGMRRTLHTWRYVEEARPVLPGLSYVEAMKQSKTAQQARSALLRRYRSKRGSTMAWAQNDETWGATSTAIMALDEDEEVEKMLASPGEDVEMFDSEQVDAALGLLAFSASALPSSTIGKRQRASAAAVEAAHRQQRRRDLRGSEVAHFLSFKMPYLAALKTHREQRREAERAAVAEAISRAEEAAAVAAAEELCIQAERQQAESERVAEAEATAAAEAQRIAAEFNRTARARDDRPRHRPQPYNTGNEADFRARIREQRFTNARRRQEAEQARSASVEQDRRVRAVSLPAPSRDEEDDMPGPSRRHMRLGSPLVLEAITDADEVATQIGSDDDEPVAGPSRLSAARSPVRAPVPLTPAPAARTPEQMAALQLSPPPRYELPIFPVRGGPHLRTRREAARLRASSDPPRYARDLYRTHSPPPPPPYNAQVDGGCVMPPVFIPEAMLSREPTPPRPGPSAAAMAIADRRAVDIEVGEAGPGPSTLAAWPSMPLVPGRYVADRPNNEVTRHGVGDHEPIDYDALDDTPQSSSAVGFLSRFLPRWW</sequence>
<feature type="region of interest" description="Disordered" evidence="1">
    <location>
        <begin position="192"/>
        <end position="238"/>
    </location>
</feature>
<dbReference type="EMBL" id="CP086718">
    <property type="protein sequence ID" value="WOO83285.1"/>
    <property type="molecule type" value="Genomic_DNA"/>
</dbReference>
<feature type="region of interest" description="Disordered" evidence="1">
    <location>
        <begin position="357"/>
        <end position="457"/>
    </location>
</feature>
<gene>
    <name evidence="2" type="ORF">LOC62_05G006812</name>
</gene>
<feature type="region of interest" description="Disordered" evidence="1">
    <location>
        <begin position="469"/>
        <end position="496"/>
    </location>
</feature>
<feature type="compositionally biased region" description="Basic and acidic residues" evidence="1">
    <location>
        <begin position="524"/>
        <end position="544"/>
    </location>
</feature>
<feature type="region of interest" description="Disordered" evidence="1">
    <location>
        <begin position="932"/>
        <end position="963"/>
    </location>
</feature>
<dbReference type="AlphaFoldDB" id="A0AAF0YAV0"/>
<evidence type="ECO:0000313" key="2">
    <source>
        <dbReference type="EMBL" id="WOO83285.1"/>
    </source>
</evidence>
<protein>
    <submittedName>
        <fullName evidence="2">Uncharacterized protein</fullName>
    </submittedName>
</protein>
<feature type="compositionally biased region" description="Polar residues" evidence="1">
    <location>
        <begin position="357"/>
        <end position="373"/>
    </location>
</feature>
<dbReference type="RefSeq" id="XP_062629311.1">
    <property type="nucleotide sequence ID" value="XM_062773327.1"/>
</dbReference>
<accession>A0AAF0YAV0</accession>
<feature type="region of interest" description="Disordered" evidence="1">
    <location>
        <begin position="524"/>
        <end position="566"/>
    </location>
</feature>
<feature type="compositionally biased region" description="Acidic residues" evidence="1">
    <location>
        <begin position="384"/>
        <end position="402"/>
    </location>
</feature>
<dbReference type="GeneID" id="87809987"/>
<proteinExistence type="predicted"/>
<dbReference type="Proteomes" id="UP000827549">
    <property type="component" value="Chromosome 5"/>
</dbReference>
<feature type="region of interest" description="Disordered" evidence="1">
    <location>
        <begin position="1110"/>
        <end position="1129"/>
    </location>
</feature>
<organism evidence="2 3">
    <name type="scientific">Vanrija pseudolonga</name>
    <dbReference type="NCBI Taxonomy" id="143232"/>
    <lineage>
        <taxon>Eukaryota</taxon>
        <taxon>Fungi</taxon>
        <taxon>Dikarya</taxon>
        <taxon>Basidiomycota</taxon>
        <taxon>Agaricomycotina</taxon>
        <taxon>Tremellomycetes</taxon>
        <taxon>Trichosporonales</taxon>
        <taxon>Trichosporonaceae</taxon>
        <taxon>Vanrija</taxon>
    </lineage>
</organism>
<reference evidence="2" key="1">
    <citation type="submission" date="2023-10" db="EMBL/GenBank/DDBJ databases">
        <authorList>
            <person name="Noh H."/>
        </authorList>
    </citation>
    <scope>NUCLEOTIDE SEQUENCE</scope>
    <source>
        <strain evidence="2">DUCC4014</strain>
    </source>
</reference>
<keyword evidence="3" id="KW-1185">Reference proteome</keyword>
<feature type="region of interest" description="Disordered" evidence="1">
    <location>
        <begin position="1"/>
        <end position="23"/>
    </location>
</feature>
<feature type="compositionally biased region" description="Acidic residues" evidence="1">
    <location>
        <begin position="413"/>
        <end position="430"/>
    </location>
</feature>
<feature type="region of interest" description="Disordered" evidence="1">
    <location>
        <begin position="274"/>
        <end position="316"/>
    </location>
</feature>
<feature type="region of interest" description="Disordered" evidence="1">
    <location>
        <begin position="38"/>
        <end position="59"/>
    </location>
</feature>
<feature type="region of interest" description="Disordered" evidence="1">
    <location>
        <begin position="829"/>
        <end position="911"/>
    </location>
</feature>
<feature type="compositionally biased region" description="Basic and acidic residues" evidence="1">
    <location>
        <begin position="853"/>
        <end position="875"/>
    </location>
</feature>
<name>A0AAF0YAV0_9TREE</name>
<evidence type="ECO:0000256" key="1">
    <source>
        <dbReference type="SAM" id="MobiDB-lite"/>
    </source>
</evidence>
<evidence type="ECO:0000313" key="3">
    <source>
        <dbReference type="Proteomes" id="UP000827549"/>
    </source>
</evidence>
<feature type="compositionally biased region" description="Basic residues" evidence="1">
    <location>
        <begin position="200"/>
        <end position="218"/>
    </location>
</feature>